<protein>
    <submittedName>
        <fullName evidence="2">Uncharacterized protein</fullName>
    </submittedName>
</protein>
<organism evidence="2 3">
    <name type="scientific">Eumeta variegata</name>
    <name type="common">Bagworm moth</name>
    <name type="synonym">Eumeta japonica</name>
    <dbReference type="NCBI Taxonomy" id="151549"/>
    <lineage>
        <taxon>Eukaryota</taxon>
        <taxon>Metazoa</taxon>
        <taxon>Ecdysozoa</taxon>
        <taxon>Arthropoda</taxon>
        <taxon>Hexapoda</taxon>
        <taxon>Insecta</taxon>
        <taxon>Pterygota</taxon>
        <taxon>Neoptera</taxon>
        <taxon>Endopterygota</taxon>
        <taxon>Lepidoptera</taxon>
        <taxon>Glossata</taxon>
        <taxon>Ditrysia</taxon>
        <taxon>Tineoidea</taxon>
        <taxon>Psychidae</taxon>
        <taxon>Oiketicinae</taxon>
        <taxon>Eumeta</taxon>
    </lineage>
</organism>
<evidence type="ECO:0000313" key="2">
    <source>
        <dbReference type="EMBL" id="GBP30424.1"/>
    </source>
</evidence>
<sequence>MEQRKDFSSRAMTCEVIMEMTRQINARMEFGKTTFISNVGVAARAPPRDHVMSQAKQPFPCRNEKSGQ</sequence>
<reference evidence="2 3" key="1">
    <citation type="journal article" date="2019" name="Commun. Biol.">
        <title>The bagworm genome reveals a unique fibroin gene that provides high tensile strength.</title>
        <authorList>
            <person name="Kono N."/>
            <person name="Nakamura H."/>
            <person name="Ohtoshi R."/>
            <person name="Tomita M."/>
            <person name="Numata K."/>
            <person name="Arakawa K."/>
        </authorList>
    </citation>
    <scope>NUCLEOTIDE SEQUENCE [LARGE SCALE GENOMIC DNA]</scope>
</reference>
<dbReference type="Proteomes" id="UP000299102">
    <property type="component" value="Unassembled WGS sequence"/>
</dbReference>
<feature type="region of interest" description="Disordered" evidence="1">
    <location>
        <begin position="46"/>
        <end position="68"/>
    </location>
</feature>
<dbReference type="AlphaFoldDB" id="A0A4C1UXD5"/>
<evidence type="ECO:0000313" key="3">
    <source>
        <dbReference type="Proteomes" id="UP000299102"/>
    </source>
</evidence>
<name>A0A4C1UXD5_EUMVA</name>
<dbReference type="EMBL" id="BGZK01000233">
    <property type="protein sequence ID" value="GBP30424.1"/>
    <property type="molecule type" value="Genomic_DNA"/>
</dbReference>
<accession>A0A4C1UXD5</accession>
<comment type="caution">
    <text evidence="2">The sequence shown here is derived from an EMBL/GenBank/DDBJ whole genome shotgun (WGS) entry which is preliminary data.</text>
</comment>
<gene>
    <name evidence="2" type="ORF">EVAR_20874_1</name>
</gene>
<evidence type="ECO:0000256" key="1">
    <source>
        <dbReference type="SAM" id="MobiDB-lite"/>
    </source>
</evidence>
<keyword evidence="3" id="KW-1185">Reference proteome</keyword>
<proteinExistence type="predicted"/>